<evidence type="ECO:0000313" key="3">
    <source>
        <dbReference type="Proteomes" id="UP001178507"/>
    </source>
</evidence>
<sequence length="63" mass="6879">MSPLDLFLPIRAGGMGTVSGCCNGHDANLEEQRDSKMKDPPPAEMVPEICPEKERIFNICMAS</sequence>
<protein>
    <submittedName>
        <fullName evidence="2">Uncharacterized protein</fullName>
    </submittedName>
</protein>
<evidence type="ECO:0000256" key="1">
    <source>
        <dbReference type="SAM" id="MobiDB-lite"/>
    </source>
</evidence>
<dbReference type="EMBL" id="CAUJNA010000407">
    <property type="protein sequence ID" value="CAJ1376600.1"/>
    <property type="molecule type" value="Genomic_DNA"/>
</dbReference>
<dbReference type="Proteomes" id="UP001178507">
    <property type="component" value="Unassembled WGS sequence"/>
</dbReference>
<gene>
    <name evidence="2" type="ORF">EVOR1521_LOCUS5624</name>
</gene>
<proteinExistence type="predicted"/>
<feature type="region of interest" description="Disordered" evidence="1">
    <location>
        <begin position="25"/>
        <end position="46"/>
    </location>
</feature>
<feature type="compositionally biased region" description="Basic and acidic residues" evidence="1">
    <location>
        <begin position="27"/>
        <end position="41"/>
    </location>
</feature>
<name>A0AA36HXI4_9DINO</name>
<keyword evidence="3" id="KW-1185">Reference proteome</keyword>
<reference evidence="2" key="1">
    <citation type="submission" date="2023-08" db="EMBL/GenBank/DDBJ databases">
        <authorList>
            <person name="Chen Y."/>
            <person name="Shah S."/>
            <person name="Dougan E. K."/>
            <person name="Thang M."/>
            <person name="Chan C."/>
        </authorList>
    </citation>
    <scope>NUCLEOTIDE SEQUENCE</scope>
</reference>
<organism evidence="2 3">
    <name type="scientific">Effrenium voratum</name>
    <dbReference type="NCBI Taxonomy" id="2562239"/>
    <lineage>
        <taxon>Eukaryota</taxon>
        <taxon>Sar</taxon>
        <taxon>Alveolata</taxon>
        <taxon>Dinophyceae</taxon>
        <taxon>Suessiales</taxon>
        <taxon>Symbiodiniaceae</taxon>
        <taxon>Effrenium</taxon>
    </lineage>
</organism>
<evidence type="ECO:0000313" key="2">
    <source>
        <dbReference type="EMBL" id="CAJ1376600.1"/>
    </source>
</evidence>
<dbReference type="AlphaFoldDB" id="A0AA36HXI4"/>
<accession>A0AA36HXI4</accession>
<comment type="caution">
    <text evidence="2">The sequence shown here is derived from an EMBL/GenBank/DDBJ whole genome shotgun (WGS) entry which is preliminary data.</text>
</comment>